<comment type="caution">
    <text evidence="5">The sequence shown here is derived from an EMBL/GenBank/DDBJ whole genome shotgun (WGS) entry which is preliminary data.</text>
</comment>
<dbReference type="AlphaFoldDB" id="A0A4Y2PAD1"/>
<dbReference type="EMBL" id="BGPR01210961">
    <property type="protein sequence ID" value="GBN41660.1"/>
    <property type="molecule type" value="Genomic_DNA"/>
</dbReference>
<evidence type="ECO:0000313" key="4">
    <source>
        <dbReference type="EMBL" id="GBN47381.1"/>
    </source>
</evidence>
<dbReference type="Proteomes" id="UP000499080">
    <property type="component" value="Unassembled WGS sequence"/>
</dbReference>
<gene>
    <name evidence="5" type="ORF">AVEN_13064_1</name>
    <name evidence="2" type="ORF">AVEN_174915_1</name>
    <name evidence="4" type="ORF">AVEN_248857_1</name>
    <name evidence="3" type="ORF">AVEN_261729_1</name>
</gene>
<protein>
    <submittedName>
        <fullName evidence="5">Uncharacterized protein</fullName>
    </submittedName>
</protein>
<feature type="compositionally biased region" description="Acidic residues" evidence="1">
    <location>
        <begin position="86"/>
        <end position="99"/>
    </location>
</feature>
<evidence type="ECO:0000256" key="1">
    <source>
        <dbReference type="SAM" id="MobiDB-lite"/>
    </source>
</evidence>
<keyword evidence="6" id="KW-1185">Reference proteome</keyword>
<name>A0A4Y2PAD1_ARAVE</name>
<dbReference type="EMBL" id="BGPR01213645">
    <property type="protein sequence ID" value="GBN47410.1"/>
    <property type="molecule type" value="Genomic_DNA"/>
</dbReference>
<dbReference type="EMBL" id="BGPR01213634">
    <property type="protein sequence ID" value="GBN47381.1"/>
    <property type="molecule type" value="Genomic_DNA"/>
</dbReference>
<evidence type="ECO:0000313" key="3">
    <source>
        <dbReference type="EMBL" id="GBN47196.1"/>
    </source>
</evidence>
<feature type="non-terminal residue" evidence="5">
    <location>
        <position position="1"/>
    </location>
</feature>
<feature type="region of interest" description="Disordered" evidence="1">
    <location>
        <begin position="69"/>
        <end position="99"/>
    </location>
</feature>
<organism evidence="5 6">
    <name type="scientific">Araneus ventricosus</name>
    <name type="common">Orbweaver spider</name>
    <name type="synonym">Epeira ventricosa</name>
    <dbReference type="NCBI Taxonomy" id="182803"/>
    <lineage>
        <taxon>Eukaryota</taxon>
        <taxon>Metazoa</taxon>
        <taxon>Ecdysozoa</taxon>
        <taxon>Arthropoda</taxon>
        <taxon>Chelicerata</taxon>
        <taxon>Arachnida</taxon>
        <taxon>Araneae</taxon>
        <taxon>Araneomorphae</taxon>
        <taxon>Entelegynae</taxon>
        <taxon>Araneoidea</taxon>
        <taxon>Araneidae</taxon>
        <taxon>Araneus</taxon>
    </lineage>
</organism>
<accession>A0A4Y2PAD1</accession>
<evidence type="ECO:0000313" key="5">
    <source>
        <dbReference type="EMBL" id="GBN47410.1"/>
    </source>
</evidence>
<feature type="region of interest" description="Disordered" evidence="1">
    <location>
        <begin position="1"/>
        <end position="31"/>
    </location>
</feature>
<sequence length="99" mass="11277">VNFRKKLKRPEISTTENLEKYSPGKHQGNTNKDLINRLLLTSAPFIANLRSRPKTKRGKISNEIRELLEIRAPAPTDQDAILSESSDTDESERDLEDSE</sequence>
<evidence type="ECO:0000313" key="2">
    <source>
        <dbReference type="EMBL" id="GBN41660.1"/>
    </source>
</evidence>
<dbReference type="EMBL" id="BGPR01213542">
    <property type="protein sequence ID" value="GBN47196.1"/>
    <property type="molecule type" value="Genomic_DNA"/>
</dbReference>
<evidence type="ECO:0000313" key="6">
    <source>
        <dbReference type="Proteomes" id="UP000499080"/>
    </source>
</evidence>
<proteinExistence type="predicted"/>
<reference evidence="5 6" key="1">
    <citation type="journal article" date="2019" name="Sci. Rep.">
        <title>Orb-weaving spider Araneus ventricosus genome elucidates the spidroin gene catalogue.</title>
        <authorList>
            <person name="Kono N."/>
            <person name="Nakamura H."/>
            <person name="Ohtoshi R."/>
            <person name="Moran D.A.P."/>
            <person name="Shinohara A."/>
            <person name="Yoshida Y."/>
            <person name="Fujiwara M."/>
            <person name="Mori M."/>
            <person name="Tomita M."/>
            <person name="Arakawa K."/>
        </authorList>
    </citation>
    <scope>NUCLEOTIDE SEQUENCE [LARGE SCALE GENOMIC DNA]</scope>
</reference>